<keyword evidence="2" id="KW-1185">Reference proteome</keyword>
<gene>
    <name evidence="1" type="ORF">FC756_19860</name>
</gene>
<comment type="caution">
    <text evidence="1">The sequence shown here is derived from an EMBL/GenBank/DDBJ whole genome shotgun (WGS) entry which is preliminary data.</text>
</comment>
<organism evidence="1 2">
    <name type="scientific">Lysinibacillus mangiferihumi</name>
    <dbReference type="NCBI Taxonomy" id="1130819"/>
    <lineage>
        <taxon>Bacteria</taxon>
        <taxon>Bacillati</taxon>
        <taxon>Bacillota</taxon>
        <taxon>Bacilli</taxon>
        <taxon>Bacillales</taxon>
        <taxon>Bacillaceae</taxon>
        <taxon>Lysinibacillus</taxon>
    </lineage>
</organism>
<name>A0A4U2YGE3_9BACI</name>
<sequence length="59" mass="6677">MKRLGLNNKCIGCGADEKAPQCDCKWDTCNCGYPDCWIREDGTYHCKNCDHDTHPKANV</sequence>
<proteinExistence type="predicted"/>
<dbReference type="EMBL" id="SZPU01000085">
    <property type="protein sequence ID" value="TKI60077.1"/>
    <property type="molecule type" value="Genomic_DNA"/>
</dbReference>
<evidence type="ECO:0000313" key="1">
    <source>
        <dbReference type="EMBL" id="TKI60077.1"/>
    </source>
</evidence>
<reference evidence="1 2" key="1">
    <citation type="submission" date="2019-04" db="EMBL/GenBank/DDBJ databases">
        <title>Lysinibacillus genome sequencing.</title>
        <authorList>
            <person name="Dunlap C."/>
        </authorList>
    </citation>
    <scope>NUCLEOTIDE SEQUENCE [LARGE SCALE GENOMIC DNA]</scope>
    <source>
        <strain evidence="1 2">CCTCC AB 2010389</strain>
    </source>
</reference>
<accession>A0A4U2YGE3</accession>
<dbReference type="RefSeq" id="WP_107896481.1">
    <property type="nucleotide sequence ID" value="NZ_PYWM01000021.1"/>
</dbReference>
<protein>
    <submittedName>
        <fullName evidence="1">Uncharacterized protein</fullName>
    </submittedName>
</protein>
<dbReference type="AlphaFoldDB" id="A0A4U2YGE3"/>
<dbReference type="Proteomes" id="UP000308744">
    <property type="component" value="Unassembled WGS sequence"/>
</dbReference>
<evidence type="ECO:0000313" key="2">
    <source>
        <dbReference type="Proteomes" id="UP000308744"/>
    </source>
</evidence>